<dbReference type="Proteomes" id="UP000199041">
    <property type="component" value="Unassembled WGS sequence"/>
</dbReference>
<accession>A0A1H3XN62</accession>
<keyword evidence="1" id="KW-0812">Transmembrane</keyword>
<feature type="transmembrane region" description="Helical" evidence="1">
    <location>
        <begin position="115"/>
        <end position="135"/>
    </location>
</feature>
<dbReference type="STRING" id="551991.SAMN05192529_10613"/>
<reference evidence="2 3" key="1">
    <citation type="submission" date="2016-10" db="EMBL/GenBank/DDBJ databases">
        <authorList>
            <person name="de Groot N.N."/>
        </authorList>
    </citation>
    <scope>NUCLEOTIDE SEQUENCE [LARGE SCALE GENOMIC DNA]</scope>
    <source>
        <strain evidence="2 3">Vu-144</strain>
    </source>
</reference>
<feature type="transmembrane region" description="Helical" evidence="1">
    <location>
        <begin position="7"/>
        <end position="22"/>
    </location>
</feature>
<organism evidence="2 3">
    <name type="scientific">Arachidicoccus rhizosphaerae</name>
    <dbReference type="NCBI Taxonomy" id="551991"/>
    <lineage>
        <taxon>Bacteria</taxon>
        <taxon>Pseudomonadati</taxon>
        <taxon>Bacteroidota</taxon>
        <taxon>Chitinophagia</taxon>
        <taxon>Chitinophagales</taxon>
        <taxon>Chitinophagaceae</taxon>
        <taxon>Arachidicoccus</taxon>
    </lineage>
</organism>
<evidence type="ECO:0000313" key="3">
    <source>
        <dbReference type="Proteomes" id="UP000199041"/>
    </source>
</evidence>
<evidence type="ECO:0000256" key="1">
    <source>
        <dbReference type="SAM" id="Phobius"/>
    </source>
</evidence>
<feature type="transmembrane region" description="Helical" evidence="1">
    <location>
        <begin position="75"/>
        <end position="94"/>
    </location>
</feature>
<dbReference type="OrthoDB" id="1132160at2"/>
<dbReference type="EMBL" id="FNQY01000006">
    <property type="protein sequence ID" value="SEA00813.1"/>
    <property type="molecule type" value="Genomic_DNA"/>
</dbReference>
<dbReference type="AlphaFoldDB" id="A0A1H3XN62"/>
<gene>
    <name evidence="2" type="ORF">SAMN05192529_10613</name>
</gene>
<sequence length="177" mass="20241">MSVLMKNILRFIFFILIQVFVLDKVPLLHQYLKPSIAFLFILWLPFNLSRVALMAIAFVFGLALDYFAGVPGLHSAPMVLIAYLRPFLLNLLLPQQKAEITYSDPSTKSIGIGPYTIYIVILTLIYHIYLTFIEWMSFGSFLFFIGKVLGSTTLSLILIFITELLFFRKVKFKTNAG</sequence>
<evidence type="ECO:0008006" key="4">
    <source>
        <dbReference type="Google" id="ProtNLM"/>
    </source>
</evidence>
<proteinExistence type="predicted"/>
<keyword evidence="1" id="KW-0472">Membrane</keyword>
<name>A0A1H3XN62_9BACT</name>
<evidence type="ECO:0000313" key="2">
    <source>
        <dbReference type="EMBL" id="SEA00813.1"/>
    </source>
</evidence>
<keyword evidence="1" id="KW-1133">Transmembrane helix</keyword>
<keyword evidence="3" id="KW-1185">Reference proteome</keyword>
<feature type="transmembrane region" description="Helical" evidence="1">
    <location>
        <begin position="141"/>
        <end position="167"/>
    </location>
</feature>
<protein>
    <recommendedName>
        <fullName evidence="4">Rod shape-determining protein MreD</fullName>
    </recommendedName>
</protein>